<evidence type="ECO:0008006" key="4">
    <source>
        <dbReference type="Google" id="ProtNLM"/>
    </source>
</evidence>
<accession>A0ABX0MUJ6</accession>
<proteinExistence type="predicted"/>
<evidence type="ECO:0000313" key="3">
    <source>
        <dbReference type="Proteomes" id="UP000610594"/>
    </source>
</evidence>
<evidence type="ECO:0000256" key="1">
    <source>
        <dbReference type="SAM" id="MobiDB-lite"/>
    </source>
</evidence>
<name>A0ABX0MUJ6_9BURK</name>
<protein>
    <recommendedName>
        <fullName evidence="4">WG repeat-containing protein</fullName>
    </recommendedName>
</protein>
<dbReference type="Proteomes" id="UP000610594">
    <property type="component" value="Unassembled WGS sequence"/>
</dbReference>
<dbReference type="Pfam" id="PF14903">
    <property type="entry name" value="WG_beta_rep"/>
    <property type="match status" value="3"/>
</dbReference>
<dbReference type="InterPro" id="IPR032774">
    <property type="entry name" value="WG_beta_rep"/>
</dbReference>
<keyword evidence="3" id="KW-1185">Reference proteome</keyword>
<evidence type="ECO:0000313" key="2">
    <source>
        <dbReference type="EMBL" id="NHZ61524.1"/>
    </source>
</evidence>
<dbReference type="EMBL" id="WHJF01000007">
    <property type="protein sequence ID" value="NHZ61524.1"/>
    <property type="molecule type" value="Genomic_DNA"/>
</dbReference>
<dbReference type="PANTHER" id="PTHR37841">
    <property type="entry name" value="GLR2918 PROTEIN"/>
    <property type="match status" value="1"/>
</dbReference>
<sequence length="330" mass="35477">MPAQSDSHTHAIMPTRPILIRNHFQADDAYGDLLLIHEGVARAMEPALVQVLGPFRDDGRGGLIAAASAGDDACGYINATGDWLVAPDLDDAYTFSDDGLSRFRKNGLWGYMNLLGQCVIAPRHEAVSAFAHGLAAVKVSATAWRYIDLHGQFAFDGSFFNAGQFVANGLAAARLSEQDKTGYIGRDGQWIIAAQFDDALGFSVHGVAPAASAPDMFGLIDTAGNSIVPPRHDRIDQFNADGLAFCIQKGFTFGYLDASGKHVLKDQSCHLSTTMSCGIVKYGEKTFFKADGSELDTPYVYWERISPGTGLPSATDPLQRKLPPESMTAP</sequence>
<organism evidence="2 3">
    <name type="scientific">Massilia genomosp. 1</name>
    <dbReference type="NCBI Taxonomy" id="2609280"/>
    <lineage>
        <taxon>Bacteria</taxon>
        <taxon>Pseudomonadati</taxon>
        <taxon>Pseudomonadota</taxon>
        <taxon>Betaproteobacteria</taxon>
        <taxon>Burkholderiales</taxon>
        <taxon>Oxalobacteraceae</taxon>
        <taxon>Telluria group</taxon>
        <taxon>Massilia</taxon>
    </lineage>
</organism>
<comment type="caution">
    <text evidence="2">The sequence shown here is derived from an EMBL/GenBank/DDBJ whole genome shotgun (WGS) entry which is preliminary data.</text>
</comment>
<gene>
    <name evidence="2" type="ORF">F1735_04265</name>
</gene>
<dbReference type="PANTHER" id="PTHR37841:SF1">
    <property type="entry name" value="DUF3298 DOMAIN-CONTAINING PROTEIN"/>
    <property type="match status" value="1"/>
</dbReference>
<reference evidence="2 3" key="1">
    <citation type="submission" date="2019-10" db="EMBL/GenBank/DDBJ databases">
        <title>Taxonomy of Antarctic Massilia spp.: description of Massilia rubra sp. nov., Massilia aquatica sp. nov., Massilia mucilaginosa sp. nov., Massilia frigida sp. nov. isolated from streams, lakes and regoliths.</title>
        <authorList>
            <person name="Holochova P."/>
            <person name="Sedlacek I."/>
            <person name="Kralova S."/>
            <person name="Maslanova I."/>
            <person name="Busse H.-J."/>
            <person name="Stankova E."/>
            <person name="Vrbovska V."/>
            <person name="Kovarovic V."/>
            <person name="Bartak M."/>
            <person name="Svec P."/>
            <person name="Pantucek R."/>
        </authorList>
    </citation>
    <scope>NUCLEOTIDE SEQUENCE [LARGE SCALE GENOMIC DNA]</scope>
    <source>
        <strain evidence="2 3">CCM 8694</strain>
    </source>
</reference>
<feature type="region of interest" description="Disordered" evidence="1">
    <location>
        <begin position="311"/>
        <end position="330"/>
    </location>
</feature>